<dbReference type="Gene3D" id="1.10.443.10">
    <property type="entry name" value="Intergrase catalytic core"/>
    <property type="match status" value="1"/>
</dbReference>
<dbReference type="PANTHER" id="PTHR30629">
    <property type="entry name" value="PROPHAGE INTEGRASE"/>
    <property type="match status" value="1"/>
</dbReference>
<dbReference type="GO" id="GO:0006310">
    <property type="term" value="P:DNA recombination"/>
    <property type="evidence" value="ECO:0007669"/>
    <property type="project" value="UniProtKB-KW"/>
</dbReference>
<dbReference type="Proteomes" id="UP000589036">
    <property type="component" value="Unassembled WGS sequence"/>
</dbReference>
<dbReference type="InterPro" id="IPR050808">
    <property type="entry name" value="Phage_Integrase"/>
</dbReference>
<evidence type="ECO:0000256" key="5">
    <source>
        <dbReference type="PROSITE-ProRule" id="PRU01248"/>
    </source>
</evidence>
<dbReference type="Gene3D" id="1.10.150.130">
    <property type="match status" value="1"/>
</dbReference>
<keyword evidence="2" id="KW-0229">DNA integration</keyword>
<comment type="similarity">
    <text evidence="1">Belongs to the 'phage' integrase family.</text>
</comment>
<proteinExistence type="inferred from homology"/>
<dbReference type="SUPFAM" id="SSF56349">
    <property type="entry name" value="DNA breaking-rejoining enzymes"/>
    <property type="match status" value="1"/>
</dbReference>
<organism evidence="9 10">
    <name type="scientific">Spinactinospora alkalitolerans</name>
    <dbReference type="NCBI Taxonomy" id="687207"/>
    <lineage>
        <taxon>Bacteria</taxon>
        <taxon>Bacillati</taxon>
        <taxon>Actinomycetota</taxon>
        <taxon>Actinomycetes</taxon>
        <taxon>Streptosporangiales</taxon>
        <taxon>Nocardiopsidaceae</taxon>
        <taxon>Spinactinospora</taxon>
    </lineage>
</organism>
<dbReference type="InterPro" id="IPR010998">
    <property type="entry name" value="Integrase_recombinase_N"/>
</dbReference>
<evidence type="ECO:0000256" key="2">
    <source>
        <dbReference type="ARBA" id="ARBA00022908"/>
    </source>
</evidence>
<dbReference type="AlphaFoldDB" id="A0A852U6B5"/>
<evidence type="ECO:0000259" key="7">
    <source>
        <dbReference type="PROSITE" id="PS51898"/>
    </source>
</evidence>
<evidence type="ECO:0000313" key="9">
    <source>
        <dbReference type="EMBL" id="NYE49614.1"/>
    </source>
</evidence>
<evidence type="ECO:0000256" key="4">
    <source>
        <dbReference type="ARBA" id="ARBA00023172"/>
    </source>
</evidence>
<evidence type="ECO:0000256" key="6">
    <source>
        <dbReference type="SAM" id="Phobius"/>
    </source>
</evidence>
<accession>A0A852U6B5</accession>
<sequence>MAQRARRGDDSIYWDKSKNCFVGEASMGYTPSGKRRRPKVYGKTKTEVRNKLRDKRQELENGVKSSARYTVADAGRDWLKNGLKGRDPGTVKLYAHYVETCIIPGLGKRVLRDLTADDVDDWLDTLTERYATSVIARLLGMLRRIIRQAQRRDKLLRNVAELVEAPAGTEGRPSKALNLDQARAVLAAAAGSLIHAYIVVSLLTGMRTEEARALRWEHVHLDPGEDSPPYIEVWRSVRRKGETKTRKSRRTLALPPLAVRVLKEHQEEQDRQQFRAGDRWKDADLVFSTRNGTERDAQDVNRMFKRVTEKAGIGRDWSPRELRHSFVSLLSSLEVPIEQIKDLVGHHRSSTTETVYRKELRPVLRRGAEVLGPLLEEEEGENG</sequence>
<comment type="caution">
    <text evidence="9">The sequence shown here is derived from an EMBL/GenBank/DDBJ whole genome shotgun (WGS) entry which is preliminary data.</text>
</comment>
<evidence type="ECO:0000259" key="8">
    <source>
        <dbReference type="PROSITE" id="PS51900"/>
    </source>
</evidence>
<dbReference type="RefSeq" id="WP_179645244.1">
    <property type="nucleotide sequence ID" value="NZ_BAAAYY010000037.1"/>
</dbReference>
<dbReference type="PROSITE" id="PS51900">
    <property type="entry name" value="CB"/>
    <property type="match status" value="1"/>
</dbReference>
<dbReference type="Pfam" id="PF00589">
    <property type="entry name" value="Phage_integrase"/>
    <property type="match status" value="1"/>
</dbReference>
<feature type="domain" description="Core-binding (CB)" evidence="8">
    <location>
        <begin position="69"/>
        <end position="150"/>
    </location>
</feature>
<dbReference type="CDD" id="cd01189">
    <property type="entry name" value="INT_ICEBs1_C_like"/>
    <property type="match status" value="1"/>
</dbReference>
<keyword evidence="4" id="KW-0233">DNA recombination</keyword>
<keyword evidence="10" id="KW-1185">Reference proteome</keyword>
<dbReference type="GO" id="GO:0003677">
    <property type="term" value="F:DNA binding"/>
    <property type="evidence" value="ECO:0007669"/>
    <property type="project" value="UniProtKB-UniRule"/>
</dbReference>
<gene>
    <name evidence="9" type="ORF">HDA32_004734</name>
</gene>
<dbReference type="InterPro" id="IPR044068">
    <property type="entry name" value="CB"/>
</dbReference>
<protein>
    <submittedName>
        <fullName evidence="9">Integrase</fullName>
    </submittedName>
</protein>
<feature type="domain" description="Tyr recombinase" evidence="7">
    <location>
        <begin position="172"/>
        <end position="369"/>
    </location>
</feature>
<dbReference type="PANTHER" id="PTHR30629:SF6">
    <property type="entry name" value="PROPHAGE INTEGRASE INTA-RELATED"/>
    <property type="match status" value="1"/>
</dbReference>
<reference evidence="9 10" key="1">
    <citation type="submission" date="2020-07" db="EMBL/GenBank/DDBJ databases">
        <title>Sequencing the genomes of 1000 actinobacteria strains.</title>
        <authorList>
            <person name="Klenk H.-P."/>
        </authorList>
    </citation>
    <scope>NUCLEOTIDE SEQUENCE [LARGE SCALE GENOMIC DNA]</scope>
    <source>
        <strain evidence="9 10">CXB654</strain>
    </source>
</reference>
<dbReference type="PROSITE" id="PS51898">
    <property type="entry name" value="TYR_RECOMBINASE"/>
    <property type="match status" value="1"/>
</dbReference>
<evidence type="ECO:0000256" key="1">
    <source>
        <dbReference type="ARBA" id="ARBA00008857"/>
    </source>
</evidence>
<name>A0A852U6B5_9ACTN</name>
<evidence type="ECO:0000256" key="3">
    <source>
        <dbReference type="ARBA" id="ARBA00023125"/>
    </source>
</evidence>
<dbReference type="InterPro" id="IPR013762">
    <property type="entry name" value="Integrase-like_cat_sf"/>
</dbReference>
<feature type="transmembrane region" description="Helical" evidence="6">
    <location>
        <begin position="184"/>
        <end position="205"/>
    </location>
</feature>
<dbReference type="EMBL" id="JACCCC010000001">
    <property type="protein sequence ID" value="NYE49614.1"/>
    <property type="molecule type" value="Genomic_DNA"/>
</dbReference>
<dbReference type="GO" id="GO:0015074">
    <property type="term" value="P:DNA integration"/>
    <property type="evidence" value="ECO:0007669"/>
    <property type="project" value="UniProtKB-KW"/>
</dbReference>
<evidence type="ECO:0000313" key="10">
    <source>
        <dbReference type="Proteomes" id="UP000589036"/>
    </source>
</evidence>
<keyword evidence="6" id="KW-0812">Transmembrane</keyword>
<dbReference type="InterPro" id="IPR011010">
    <property type="entry name" value="DNA_brk_join_enz"/>
</dbReference>
<keyword evidence="6" id="KW-1133">Transmembrane helix</keyword>
<dbReference type="InterPro" id="IPR002104">
    <property type="entry name" value="Integrase_catalytic"/>
</dbReference>
<keyword evidence="6" id="KW-0472">Membrane</keyword>
<keyword evidence="3 5" id="KW-0238">DNA-binding</keyword>